<dbReference type="SUPFAM" id="SSF88659">
    <property type="entry name" value="Sigma3 and sigma4 domains of RNA polymerase sigma factors"/>
    <property type="match status" value="1"/>
</dbReference>
<dbReference type="Gene3D" id="1.10.1740.10">
    <property type="match status" value="1"/>
</dbReference>
<evidence type="ECO:0000259" key="6">
    <source>
        <dbReference type="Pfam" id="PF08281"/>
    </source>
</evidence>
<dbReference type="NCBIfam" id="TIGR02937">
    <property type="entry name" value="sigma70-ECF"/>
    <property type="match status" value="1"/>
</dbReference>
<keyword evidence="4" id="KW-0804">Transcription</keyword>
<dbReference type="RefSeq" id="WP_079734362.1">
    <property type="nucleotide sequence ID" value="NZ_LT670848.1"/>
</dbReference>
<dbReference type="Pfam" id="PF08281">
    <property type="entry name" value="Sigma70_r4_2"/>
    <property type="match status" value="1"/>
</dbReference>
<dbReference type="EMBL" id="LT670848">
    <property type="protein sequence ID" value="SHM57139.1"/>
    <property type="molecule type" value="Genomic_DNA"/>
</dbReference>
<organism evidence="7 8">
    <name type="scientific">Salegentibacter salegens</name>
    <dbReference type="NCBI Taxonomy" id="143223"/>
    <lineage>
        <taxon>Bacteria</taxon>
        <taxon>Pseudomonadati</taxon>
        <taxon>Bacteroidota</taxon>
        <taxon>Flavobacteriia</taxon>
        <taxon>Flavobacteriales</taxon>
        <taxon>Flavobacteriaceae</taxon>
        <taxon>Salegentibacter</taxon>
    </lineage>
</organism>
<dbReference type="Pfam" id="PF04542">
    <property type="entry name" value="Sigma70_r2"/>
    <property type="match status" value="1"/>
</dbReference>
<dbReference type="InterPro" id="IPR036388">
    <property type="entry name" value="WH-like_DNA-bd_sf"/>
</dbReference>
<keyword evidence="8" id="KW-1185">Reference proteome</keyword>
<dbReference type="InterPro" id="IPR013324">
    <property type="entry name" value="RNA_pol_sigma_r3/r4-like"/>
</dbReference>
<dbReference type="InterPro" id="IPR013249">
    <property type="entry name" value="RNA_pol_sigma70_r4_t2"/>
</dbReference>
<evidence type="ECO:0000313" key="7">
    <source>
        <dbReference type="EMBL" id="SHM57139.1"/>
    </source>
</evidence>
<dbReference type="InterPro" id="IPR039425">
    <property type="entry name" value="RNA_pol_sigma-70-like"/>
</dbReference>
<dbReference type="InterPro" id="IPR007627">
    <property type="entry name" value="RNA_pol_sigma70_r2"/>
</dbReference>
<dbReference type="InterPro" id="IPR014284">
    <property type="entry name" value="RNA_pol_sigma-70_dom"/>
</dbReference>
<dbReference type="GO" id="GO:0006352">
    <property type="term" value="P:DNA-templated transcription initiation"/>
    <property type="evidence" value="ECO:0007669"/>
    <property type="project" value="InterPro"/>
</dbReference>
<dbReference type="AlphaFoldDB" id="A0A1M7JVS8"/>
<evidence type="ECO:0000256" key="2">
    <source>
        <dbReference type="ARBA" id="ARBA00023015"/>
    </source>
</evidence>
<keyword evidence="2" id="KW-0805">Transcription regulation</keyword>
<evidence type="ECO:0000256" key="1">
    <source>
        <dbReference type="ARBA" id="ARBA00010641"/>
    </source>
</evidence>
<dbReference type="OrthoDB" id="9780326at2"/>
<gene>
    <name evidence="7" type="ORF">SAMN05878281_1135</name>
</gene>
<evidence type="ECO:0000256" key="3">
    <source>
        <dbReference type="ARBA" id="ARBA00023082"/>
    </source>
</evidence>
<keyword evidence="3" id="KW-0731">Sigma factor</keyword>
<evidence type="ECO:0000256" key="4">
    <source>
        <dbReference type="ARBA" id="ARBA00023163"/>
    </source>
</evidence>
<name>A0A1M7JVS8_9FLAO</name>
<evidence type="ECO:0000259" key="5">
    <source>
        <dbReference type="Pfam" id="PF04542"/>
    </source>
</evidence>
<feature type="domain" description="RNA polymerase sigma factor 70 region 4 type 2" evidence="6">
    <location>
        <begin position="109"/>
        <end position="158"/>
    </location>
</feature>
<feature type="domain" description="RNA polymerase sigma-70 region 2" evidence="5">
    <location>
        <begin position="14"/>
        <end position="79"/>
    </location>
</feature>
<dbReference type="PANTHER" id="PTHR43133">
    <property type="entry name" value="RNA POLYMERASE ECF-TYPE SIGMA FACTO"/>
    <property type="match status" value="1"/>
</dbReference>
<protein>
    <submittedName>
        <fullName evidence="7">RNA polymerase sigma-70 factor, ECF subfamily</fullName>
    </submittedName>
</protein>
<dbReference type="STRING" id="143223.SAMN05878281_1135"/>
<dbReference type="GO" id="GO:0016987">
    <property type="term" value="F:sigma factor activity"/>
    <property type="evidence" value="ECO:0007669"/>
    <property type="project" value="UniProtKB-KW"/>
</dbReference>
<dbReference type="Gene3D" id="1.10.10.10">
    <property type="entry name" value="Winged helix-like DNA-binding domain superfamily/Winged helix DNA-binding domain"/>
    <property type="match status" value="1"/>
</dbReference>
<dbReference type="PANTHER" id="PTHR43133:SF45">
    <property type="entry name" value="RNA POLYMERASE ECF-TYPE SIGMA FACTOR"/>
    <property type="match status" value="1"/>
</dbReference>
<evidence type="ECO:0000313" key="8">
    <source>
        <dbReference type="Proteomes" id="UP000190235"/>
    </source>
</evidence>
<dbReference type="InterPro" id="IPR013325">
    <property type="entry name" value="RNA_pol_sigma_r2"/>
</dbReference>
<proteinExistence type="inferred from homology"/>
<dbReference type="SUPFAM" id="SSF88946">
    <property type="entry name" value="Sigma2 domain of RNA polymerase sigma factors"/>
    <property type="match status" value="1"/>
</dbReference>
<sequence>MDKELEHQFVTNLEKHQNIAHKICRLYTNDQDSHNDLFQEITIQLWKAYPKFRGEAKFSTWMYRVALNTAITLYRKKKRSIKTQDFDTVDFKIKAEEYDDETEQQLKVMYSAIQELNDIEKALVFLYLEDENYRDISETLGITEVNARVKMNRVKTKLKNILNP</sequence>
<dbReference type="Proteomes" id="UP000190235">
    <property type="component" value="Chromosome I"/>
</dbReference>
<reference evidence="8" key="1">
    <citation type="submission" date="2016-11" db="EMBL/GenBank/DDBJ databases">
        <authorList>
            <person name="Varghese N."/>
            <person name="Submissions S."/>
        </authorList>
    </citation>
    <scope>NUCLEOTIDE SEQUENCE [LARGE SCALE GENOMIC DNA]</scope>
    <source>
        <strain evidence="8">ACAM 48</strain>
    </source>
</reference>
<dbReference type="GO" id="GO:0003677">
    <property type="term" value="F:DNA binding"/>
    <property type="evidence" value="ECO:0007669"/>
    <property type="project" value="InterPro"/>
</dbReference>
<accession>A0A1M7JVS8</accession>
<comment type="similarity">
    <text evidence="1">Belongs to the sigma-70 factor family. ECF subfamily.</text>
</comment>